<keyword evidence="3" id="KW-1185">Reference proteome</keyword>
<dbReference type="PATRIC" id="fig|145458.7.peg.2407"/>
<evidence type="ECO:0000313" key="2">
    <source>
        <dbReference type="EMBL" id="PPI13523.1"/>
    </source>
</evidence>
<dbReference type="GeneID" id="93666233"/>
<dbReference type="Proteomes" id="UP000052979">
    <property type="component" value="Unassembled WGS sequence"/>
</dbReference>
<reference evidence="1 3" key="1">
    <citation type="submission" date="2015-04" db="EMBL/GenBank/DDBJ databases">
        <title>Draft genome sequence of Rathayibacter toxicus strain FH-142 (AKA 70134 or CS 32), a Western Australian isolate.</title>
        <authorList>
            <consortium name="Consortium for Microbial Forensics and Genomics (microFORGE)"/>
            <person name="Knight B.M."/>
            <person name="Roberts D.P."/>
            <person name="Lin D."/>
            <person name="Hari K."/>
            <person name="Fletcher J."/>
            <person name="Melcher U."/>
            <person name="Blagden T."/>
            <person name="Luster D.G."/>
            <person name="Sechler A.J."/>
            <person name="Schneider W.L."/>
            <person name="Winegar R.A."/>
        </authorList>
    </citation>
    <scope>NUCLEOTIDE SEQUENCE [LARGE SCALE GENOMIC DNA]</scope>
    <source>
        <strain evidence="1 3">FH142</strain>
    </source>
</reference>
<dbReference type="EMBL" id="LBFI01000037">
    <property type="protein sequence ID" value="KKM45491.1"/>
    <property type="molecule type" value="Genomic_DNA"/>
</dbReference>
<evidence type="ECO:0000313" key="4">
    <source>
        <dbReference type="Proteomes" id="UP000237966"/>
    </source>
</evidence>
<comment type="caution">
    <text evidence="1">The sequence shown here is derived from an EMBL/GenBank/DDBJ whole genome shotgun (WGS) entry which is preliminary data.</text>
</comment>
<dbReference type="Proteomes" id="UP000237966">
    <property type="component" value="Unassembled WGS sequence"/>
</dbReference>
<gene>
    <name evidence="2" type="ORF">C5C51_10390</name>
    <name evidence="1" type="ORF">VT73_06345</name>
</gene>
<protein>
    <recommendedName>
        <fullName evidence="5">RHS repeat-associated core domain-containing protein</fullName>
    </recommendedName>
</protein>
<organism evidence="1 3">
    <name type="scientific">Rathayibacter toxicus</name>
    <dbReference type="NCBI Taxonomy" id="145458"/>
    <lineage>
        <taxon>Bacteria</taxon>
        <taxon>Bacillati</taxon>
        <taxon>Actinomycetota</taxon>
        <taxon>Actinomycetes</taxon>
        <taxon>Micrococcales</taxon>
        <taxon>Microbacteriaceae</taxon>
        <taxon>Rathayibacter</taxon>
    </lineage>
</organism>
<evidence type="ECO:0008006" key="5">
    <source>
        <dbReference type="Google" id="ProtNLM"/>
    </source>
</evidence>
<dbReference type="Gene3D" id="2.180.10.10">
    <property type="entry name" value="RHS repeat-associated core"/>
    <property type="match status" value="1"/>
</dbReference>
<evidence type="ECO:0000313" key="1">
    <source>
        <dbReference type="EMBL" id="KKM45491.1"/>
    </source>
</evidence>
<dbReference type="EMBL" id="PSWU01000014">
    <property type="protein sequence ID" value="PPI13523.1"/>
    <property type="molecule type" value="Genomic_DNA"/>
</dbReference>
<reference evidence="2 4" key="2">
    <citation type="submission" date="2018-02" db="EMBL/GenBank/DDBJ databases">
        <title>Bacteriophage NCPPB3778 and a type I-E CRISPR drive the evolution of the US Biological Select Agent, Rathayibacter toxicus.</title>
        <authorList>
            <person name="Davis E.W.II."/>
            <person name="Tabima J.F."/>
            <person name="Weisberg A.J."/>
            <person name="Lopes L.D."/>
            <person name="Wiseman M.S."/>
            <person name="Wiseman M.S."/>
            <person name="Pupko T."/>
            <person name="Belcher M.S."/>
            <person name="Sechler A.J."/>
            <person name="Tancos M.A."/>
            <person name="Schroeder B.K."/>
            <person name="Murray T.D."/>
            <person name="Luster D.G."/>
            <person name="Schneider W.L."/>
            <person name="Rogers E."/>
            <person name="Andreote F.D."/>
            <person name="Grunwald N.J."/>
            <person name="Putnam M.L."/>
            <person name="Chang J.H."/>
        </authorList>
    </citation>
    <scope>NUCLEOTIDE SEQUENCE [LARGE SCALE GENOMIC DNA]</scope>
    <source>
        <strain evidence="2 4">FH99</strain>
    </source>
</reference>
<sequence length="305" mass="32746">MPKAVFSAVILDDGNTVKESIFSLPGGVVVSVPVSGAETWSYPNLHGDVIVTADGDGVRAKNSSGAQLGVALYDPFGQSIDPVTFLAGTVAADDSVVKNRAGSDADYGWLGQHQKLTEHVGSIATIEMGARQYVAALGRFLEIDPVEGGVDNDYVYPCEPINVYDLSGRFSWSDVGNFAKGLLDNPTVRGVAIGLVLAATCWNPISCIVIGAPVGAGLGAANWSINHRRESLAYHMISGAKQGFTMGLRGALLGKILSRTSVGRMRENIFRNTVRRVPGNKKVAYCGLGKFIFRTSQWLRYHWRR</sequence>
<dbReference type="KEGG" id="rtx:TI83_10580"/>
<dbReference type="RefSeq" id="WP_027692188.1">
    <property type="nucleotide sequence ID" value="NZ_CP010848.1"/>
</dbReference>
<proteinExistence type="predicted"/>
<accession>A0A0C5BFS5</accession>
<name>A0A0C5BFS5_9MICO</name>
<dbReference type="KEGG" id="rtc:APU90_06485"/>
<dbReference type="OrthoDB" id="3751446at2"/>
<evidence type="ECO:0000313" key="3">
    <source>
        <dbReference type="Proteomes" id="UP000052979"/>
    </source>
</evidence>
<dbReference type="AlphaFoldDB" id="A0A0C5BFS5"/>